<dbReference type="KEGG" id="aluc:AKAW2_51804S"/>
<feature type="compositionally biased region" description="Low complexity" evidence="1">
    <location>
        <begin position="194"/>
        <end position="214"/>
    </location>
</feature>
<proteinExistence type="predicted"/>
<organism evidence="2 3">
    <name type="scientific">Aspergillus kawachii</name>
    <name type="common">White koji mold</name>
    <name type="synonym">Aspergillus awamori var. kawachi</name>
    <dbReference type="NCBI Taxonomy" id="1069201"/>
    <lineage>
        <taxon>Eukaryota</taxon>
        <taxon>Fungi</taxon>
        <taxon>Dikarya</taxon>
        <taxon>Ascomycota</taxon>
        <taxon>Pezizomycotina</taxon>
        <taxon>Eurotiomycetes</taxon>
        <taxon>Eurotiomycetidae</taxon>
        <taxon>Eurotiales</taxon>
        <taxon>Aspergillaceae</taxon>
        <taxon>Aspergillus</taxon>
        <taxon>Aspergillus subgen. Circumdati</taxon>
    </lineage>
</organism>
<reference evidence="2" key="2">
    <citation type="submission" date="2021-02" db="EMBL/GenBank/DDBJ databases">
        <title>Aspergillus luchuensis mut. kawachii IFO 4304 genome sequence.</title>
        <authorList>
            <person name="Mori K."/>
            <person name="Kadooka C."/>
            <person name="Goto M."/>
            <person name="Futagami T."/>
        </authorList>
    </citation>
    <scope>NUCLEOTIDE SEQUENCE</scope>
    <source>
        <strain evidence="2">IFO 4308</strain>
    </source>
</reference>
<dbReference type="Proteomes" id="UP000661280">
    <property type="component" value="Chromosome 5"/>
</dbReference>
<feature type="compositionally biased region" description="Polar residues" evidence="1">
    <location>
        <begin position="1"/>
        <end position="22"/>
    </location>
</feature>
<feature type="compositionally biased region" description="Basic and acidic residues" evidence="1">
    <location>
        <begin position="136"/>
        <end position="151"/>
    </location>
</feature>
<dbReference type="EMBL" id="AP024429">
    <property type="protein sequence ID" value="BCS01463.1"/>
    <property type="molecule type" value="Genomic_DNA"/>
</dbReference>
<dbReference type="RefSeq" id="XP_041545225.1">
    <property type="nucleotide sequence ID" value="XM_041691774.1"/>
</dbReference>
<keyword evidence="3" id="KW-1185">Reference proteome</keyword>
<feature type="region of interest" description="Disordered" evidence="1">
    <location>
        <begin position="1"/>
        <end position="42"/>
    </location>
</feature>
<feature type="compositionally biased region" description="Low complexity" evidence="1">
    <location>
        <begin position="172"/>
        <end position="181"/>
    </location>
</feature>
<protein>
    <submittedName>
        <fullName evidence="2">Uncharacterized protein</fullName>
    </submittedName>
</protein>
<feature type="compositionally biased region" description="Low complexity" evidence="1">
    <location>
        <begin position="224"/>
        <end position="243"/>
    </location>
</feature>
<feature type="region of interest" description="Disordered" evidence="1">
    <location>
        <begin position="456"/>
        <end position="478"/>
    </location>
</feature>
<evidence type="ECO:0000256" key="1">
    <source>
        <dbReference type="SAM" id="MobiDB-lite"/>
    </source>
</evidence>
<name>A0A7R8A253_ASPKA</name>
<dbReference type="AlphaFoldDB" id="A0A7R8A253"/>
<gene>
    <name evidence="2" type="ORF">AKAW2_51804S</name>
</gene>
<dbReference type="OrthoDB" id="4409343at2759"/>
<feature type="region of interest" description="Disordered" evidence="1">
    <location>
        <begin position="136"/>
        <end position="243"/>
    </location>
</feature>
<reference evidence="2" key="1">
    <citation type="submission" date="2021-01" db="EMBL/GenBank/DDBJ databases">
        <authorList>
            <consortium name="Aspergillus luchuensis mut. kawachii IFO 4304 genome sequencing consortium"/>
            <person name="Kazuki M."/>
            <person name="Futagami T."/>
        </authorList>
    </citation>
    <scope>NUCLEOTIDE SEQUENCE</scope>
    <source>
        <strain evidence="2">IFO 4308</strain>
    </source>
</reference>
<evidence type="ECO:0000313" key="3">
    <source>
        <dbReference type="Proteomes" id="UP000661280"/>
    </source>
</evidence>
<sequence>MSTDTSVRQTWQPLRQASSSENGTEKRESGFLEDADPLEKRSNHLTEEEAAEIVNAILVSTTEDPNEFSTELEHRIIPVGFGLSLGELIYVMESDHWKQIRMEKETMAANQKIQSMLKKLADSGKPKPAEWVYHRIDPDDERNPTDPESEKPASPPSYLYAANQPNNPPGGPSAQQGNGSAHAALQNQHNPQTGAHNQSGGSSAQQGNGSAHAALQNQHNPQTGAHNQSGGSSAQQGNGSAHAAFQPQYSAQNGTRKFNAAETGTQHAAGSRQVFSVRAKKVQHQVTPGFTTSGEEICYIQPLGKGRANFVVKSPDECYSLVDCSISGGPLAIEAAKNAGKPFTVSDEAKLKEYRELVTRGGQYGISFVAPGAWDASKKRMPFIVVGFYHVSAQDPNNTVEAAVSRSNLGKILKSPRQAEHMIVQCLGCESHWRLREALSFQFCMEAPLSATHINFPSQQPMAAPPNQPGPPNQQNHYYGGYSIPQRMAPEWNEQVPWWLQKPQQASHQFPTQETQSIPHQQPAGVYPQYMTEPVNWQQAFNYMSPAYQQQPFMMPYNPFHMVPQLQGLNPKQAIPQDLPSLGQPIQ</sequence>
<feature type="compositionally biased region" description="Pro residues" evidence="1">
    <location>
        <begin position="463"/>
        <end position="472"/>
    </location>
</feature>
<accession>A0A7R8A253</accession>
<dbReference type="GeneID" id="64962784"/>
<evidence type="ECO:0000313" key="2">
    <source>
        <dbReference type="EMBL" id="BCS01463.1"/>
    </source>
</evidence>